<dbReference type="EMBL" id="CAJJDN010000078">
    <property type="protein sequence ID" value="CAD8102581.1"/>
    <property type="molecule type" value="Genomic_DNA"/>
</dbReference>
<gene>
    <name evidence="1" type="ORF">PSON_ATCC_30995.1.T0780089</name>
</gene>
<comment type="caution">
    <text evidence="1">The sequence shown here is derived from an EMBL/GenBank/DDBJ whole genome shotgun (WGS) entry which is preliminary data.</text>
</comment>
<proteinExistence type="predicted"/>
<dbReference type="Proteomes" id="UP000692954">
    <property type="component" value="Unassembled WGS sequence"/>
</dbReference>
<reference evidence="1" key="1">
    <citation type="submission" date="2021-01" db="EMBL/GenBank/DDBJ databases">
        <authorList>
            <consortium name="Genoscope - CEA"/>
            <person name="William W."/>
        </authorList>
    </citation>
    <scope>NUCLEOTIDE SEQUENCE</scope>
</reference>
<name>A0A8S1PIB3_9CILI</name>
<sequence>MFIINSIAITNDQKYVIGATIAGMLYFWNFKNILLENSSRTQENFLQISTIQGINIINNNYSRKPLLCNFQQVVLSLNANFNLFKSNYRHRFNYLSKKILNSSDTVMKIQQLHLVLDYTLLIYSTKTILLSINELTLKKREIDTTQSISENIYLSKMQKQLVWLLLDRIFQLLNQILELQEFDVRLIFFYLFQANSTYSFQSILSFKAANQELSYVNDAFLFLLNLIRYYIWKMSNKLLVCIRITQKFGIQFQEMMMKQGQFLIITKCVFTKKILKIQSRIDLFDQRQQIN</sequence>
<dbReference type="AlphaFoldDB" id="A0A8S1PIB3"/>
<organism evidence="1 2">
    <name type="scientific">Paramecium sonneborni</name>
    <dbReference type="NCBI Taxonomy" id="65129"/>
    <lineage>
        <taxon>Eukaryota</taxon>
        <taxon>Sar</taxon>
        <taxon>Alveolata</taxon>
        <taxon>Ciliophora</taxon>
        <taxon>Intramacronucleata</taxon>
        <taxon>Oligohymenophorea</taxon>
        <taxon>Peniculida</taxon>
        <taxon>Parameciidae</taxon>
        <taxon>Paramecium</taxon>
    </lineage>
</organism>
<keyword evidence="2" id="KW-1185">Reference proteome</keyword>
<protein>
    <submittedName>
        <fullName evidence="1">Uncharacterized protein</fullName>
    </submittedName>
</protein>
<accession>A0A8S1PIB3</accession>
<evidence type="ECO:0000313" key="2">
    <source>
        <dbReference type="Proteomes" id="UP000692954"/>
    </source>
</evidence>
<evidence type="ECO:0000313" key="1">
    <source>
        <dbReference type="EMBL" id="CAD8102581.1"/>
    </source>
</evidence>